<evidence type="ECO:0000256" key="2">
    <source>
        <dbReference type="PROSITE-ProRule" id="PRU00703"/>
    </source>
</evidence>
<dbReference type="InterPro" id="IPR000644">
    <property type="entry name" value="CBS_dom"/>
</dbReference>
<dbReference type="Proteomes" id="UP000318878">
    <property type="component" value="Unassembled WGS sequence"/>
</dbReference>
<dbReference type="PANTHER" id="PTHR43080">
    <property type="entry name" value="CBS DOMAIN-CONTAINING PROTEIN CBSX3, MITOCHONDRIAL"/>
    <property type="match status" value="1"/>
</dbReference>
<sequence length="154" mass="16770">MTKFQLQLTTEPVTRLHPDAPLTVDEAETVAAVLCKMSDRKVGAVLVTTGGRLTGIFTERDALQLMADRDELSDPISRRMKRSVVLVRRDDHVAAAIKKMAAGGHRRLPLVDANGHAVGMISAAGVLHFMVENFPEAIYNLPPTQRSSAEREGA</sequence>
<evidence type="ECO:0000259" key="3">
    <source>
        <dbReference type="PROSITE" id="PS51371"/>
    </source>
</evidence>
<evidence type="ECO:0000256" key="1">
    <source>
        <dbReference type="ARBA" id="ARBA00023122"/>
    </source>
</evidence>
<name>A0A5C5UWX1_9BACT</name>
<dbReference type="InterPro" id="IPR046342">
    <property type="entry name" value="CBS_dom_sf"/>
</dbReference>
<dbReference type="InterPro" id="IPR051257">
    <property type="entry name" value="Diverse_CBS-Domain"/>
</dbReference>
<keyword evidence="1 2" id="KW-0129">CBS domain</keyword>
<comment type="caution">
    <text evidence="4">The sequence shown here is derived from an EMBL/GenBank/DDBJ whole genome shotgun (WGS) entry which is preliminary data.</text>
</comment>
<dbReference type="Pfam" id="PF00571">
    <property type="entry name" value="CBS"/>
    <property type="match status" value="2"/>
</dbReference>
<gene>
    <name evidence="4" type="ORF">Enr8_45310</name>
</gene>
<protein>
    <submittedName>
        <fullName evidence="4">Inosine 5'-monophosphate dehydrogenase</fullName>
    </submittedName>
</protein>
<dbReference type="AlphaFoldDB" id="A0A5C5UWX1"/>
<dbReference type="PROSITE" id="PS51371">
    <property type="entry name" value="CBS"/>
    <property type="match status" value="2"/>
</dbReference>
<dbReference type="Gene3D" id="3.10.580.10">
    <property type="entry name" value="CBS-domain"/>
    <property type="match status" value="1"/>
</dbReference>
<evidence type="ECO:0000313" key="4">
    <source>
        <dbReference type="EMBL" id="TWT29875.1"/>
    </source>
</evidence>
<dbReference type="PANTHER" id="PTHR43080:SF2">
    <property type="entry name" value="CBS DOMAIN-CONTAINING PROTEIN"/>
    <property type="match status" value="1"/>
</dbReference>
<dbReference type="EMBL" id="SJPF01000006">
    <property type="protein sequence ID" value="TWT29875.1"/>
    <property type="molecule type" value="Genomic_DNA"/>
</dbReference>
<feature type="domain" description="CBS" evidence="3">
    <location>
        <begin position="80"/>
        <end position="136"/>
    </location>
</feature>
<keyword evidence="5" id="KW-1185">Reference proteome</keyword>
<accession>A0A5C5UWX1</accession>
<dbReference type="RefSeq" id="WP_186767810.1">
    <property type="nucleotide sequence ID" value="NZ_SJPF01000006.1"/>
</dbReference>
<feature type="domain" description="CBS" evidence="3">
    <location>
        <begin position="16"/>
        <end position="72"/>
    </location>
</feature>
<dbReference type="SUPFAM" id="SSF54631">
    <property type="entry name" value="CBS-domain pair"/>
    <property type="match status" value="1"/>
</dbReference>
<proteinExistence type="predicted"/>
<evidence type="ECO:0000313" key="5">
    <source>
        <dbReference type="Proteomes" id="UP000318878"/>
    </source>
</evidence>
<reference evidence="4 5" key="1">
    <citation type="submission" date="2019-02" db="EMBL/GenBank/DDBJ databases">
        <title>Deep-cultivation of Planctomycetes and their phenomic and genomic characterization uncovers novel biology.</title>
        <authorList>
            <person name="Wiegand S."/>
            <person name="Jogler M."/>
            <person name="Boedeker C."/>
            <person name="Pinto D."/>
            <person name="Vollmers J."/>
            <person name="Rivas-Marin E."/>
            <person name="Kohn T."/>
            <person name="Peeters S.H."/>
            <person name="Heuer A."/>
            <person name="Rast P."/>
            <person name="Oberbeckmann S."/>
            <person name="Bunk B."/>
            <person name="Jeske O."/>
            <person name="Meyerdierks A."/>
            <person name="Storesund J.E."/>
            <person name="Kallscheuer N."/>
            <person name="Luecker S."/>
            <person name="Lage O.M."/>
            <person name="Pohl T."/>
            <person name="Merkel B.J."/>
            <person name="Hornburger P."/>
            <person name="Mueller R.-W."/>
            <person name="Bruemmer F."/>
            <person name="Labrenz M."/>
            <person name="Spormann A.M."/>
            <person name="Op Den Camp H."/>
            <person name="Overmann J."/>
            <person name="Amann R."/>
            <person name="Jetten M.S.M."/>
            <person name="Mascher T."/>
            <person name="Medema M.H."/>
            <person name="Devos D.P."/>
            <person name="Kaster A.-K."/>
            <person name="Ovreas L."/>
            <person name="Rohde M."/>
            <person name="Galperin M.Y."/>
            <person name="Jogler C."/>
        </authorList>
    </citation>
    <scope>NUCLEOTIDE SEQUENCE [LARGE SCALE GENOMIC DNA]</scope>
    <source>
        <strain evidence="4 5">Enr8</strain>
    </source>
</reference>
<dbReference type="SMART" id="SM00116">
    <property type="entry name" value="CBS"/>
    <property type="match status" value="2"/>
</dbReference>
<organism evidence="4 5">
    <name type="scientific">Blastopirellula retiformator</name>
    <dbReference type="NCBI Taxonomy" id="2527970"/>
    <lineage>
        <taxon>Bacteria</taxon>
        <taxon>Pseudomonadati</taxon>
        <taxon>Planctomycetota</taxon>
        <taxon>Planctomycetia</taxon>
        <taxon>Pirellulales</taxon>
        <taxon>Pirellulaceae</taxon>
        <taxon>Blastopirellula</taxon>
    </lineage>
</organism>